<organism evidence="9 10">
    <name type="scientific">Nitratidesulfovibrio vulgaris (strain DP4)</name>
    <name type="common">Desulfovibrio vulgaris</name>
    <dbReference type="NCBI Taxonomy" id="391774"/>
    <lineage>
        <taxon>Bacteria</taxon>
        <taxon>Pseudomonadati</taxon>
        <taxon>Thermodesulfobacteriota</taxon>
        <taxon>Desulfovibrionia</taxon>
        <taxon>Desulfovibrionales</taxon>
        <taxon>Desulfovibrionaceae</taxon>
        <taxon>Nitratidesulfovibrio</taxon>
    </lineage>
</organism>
<keyword evidence="3 6" id="KW-0479">Metal-binding</keyword>
<dbReference type="GO" id="GO:0005506">
    <property type="term" value="F:iron ion binding"/>
    <property type="evidence" value="ECO:0007669"/>
    <property type="project" value="UniProtKB-UniRule"/>
</dbReference>
<reference evidence="10" key="1">
    <citation type="journal article" date="2009" name="Environ. Microbiol.">
        <title>Contribution of mobile genetic elements to Desulfovibrio vulgaris genome plasticity.</title>
        <authorList>
            <person name="Walker C.B."/>
            <person name="Stolyar S."/>
            <person name="Chivian D."/>
            <person name="Pinel N."/>
            <person name="Gabster J.A."/>
            <person name="Dehal P.S."/>
            <person name="He Z."/>
            <person name="Yang Z.K."/>
            <person name="Yen H.C."/>
            <person name="Zhou J."/>
            <person name="Wall J.D."/>
            <person name="Hazen T.C."/>
            <person name="Arkin A.P."/>
            <person name="Stahl D.A."/>
        </authorList>
    </citation>
    <scope>NUCLEOTIDE SEQUENCE [LARGE SCALE GENOMIC DNA]</scope>
    <source>
        <strain evidence="10">DP4</strain>
    </source>
</reference>
<feature type="binding site" evidence="6">
    <location>
        <position position="326"/>
    </location>
    <ligand>
        <name>[4Fe-4S] cluster</name>
        <dbReference type="ChEBI" id="CHEBI:49883"/>
        <note>4Fe-4S-S-AdoMet</note>
    </ligand>
</feature>
<accession>A0A0H3A5V9</accession>
<dbReference type="SFLD" id="SFLDG01082">
    <property type="entry name" value="B12-binding_domain_containing"/>
    <property type="match status" value="1"/>
</dbReference>
<dbReference type="SMART" id="SM00729">
    <property type="entry name" value="Elp3"/>
    <property type="match status" value="1"/>
</dbReference>
<dbReference type="NCBIfam" id="TIGR03904">
    <property type="entry name" value="SAM_YgiQ"/>
    <property type="match status" value="1"/>
</dbReference>
<dbReference type="InterPro" id="IPR058240">
    <property type="entry name" value="rSAM_sf"/>
</dbReference>
<dbReference type="Gene3D" id="3.80.30.20">
    <property type="entry name" value="tm_1862 like domain"/>
    <property type="match status" value="1"/>
</dbReference>
<dbReference type="Proteomes" id="UP000009173">
    <property type="component" value="Chromosome"/>
</dbReference>
<dbReference type="AlphaFoldDB" id="A0A0H3A5V9"/>
<evidence type="ECO:0000259" key="8">
    <source>
        <dbReference type="PROSITE" id="PS51918"/>
    </source>
</evidence>
<comment type="cofactor">
    <cofactor evidence="6">
        <name>[4Fe-4S] cluster</name>
        <dbReference type="ChEBI" id="CHEBI:49883"/>
    </cofactor>
    <text evidence="6">Binds 1 [4Fe-4S] cluster. The cluster is coordinated with 3 cysteines and an exchangeable S-adenosyl-L-methionine.</text>
</comment>
<dbReference type="SFLD" id="SFLDG01069">
    <property type="entry name" value="UPF0313"/>
    <property type="match status" value="1"/>
</dbReference>
<comment type="similarity">
    <text evidence="6">Belongs to the UPF0313 family.</text>
</comment>
<evidence type="ECO:0000256" key="3">
    <source>
        <dbReference type="ARBA" id="ARBA00022723"/>
    </source>
</evidence>
<dbReference type="PANTHER" id="PTHR32331">
    <property type="entry name" value="UPF0313 PROTEIN YGIQ"/>
    <property type="match status" value="1"/>
</dbReference>
<dbReference type="InterPro" id="IPR022946">
    <property type="entry name" value="UPF0313"/>
</dbReference>
<feature type="binding site" evidence="6">
    <location>
        <position position="330"/>
    </location>
    <ligand>
        <name>[4Fe-4S] cluster</name>
        <dbReference type="ChEBI" id="CHEBI:49883"/>
        <note>4Fe-4S-S-AdoMet</note>
    </ligand>
</feature>
<evidence type="ECO:0000256" key="1">
    <source>
        <dbReference type="ARBA" id="ARBA00022485"/>
    </source>
</evidence>
<feature type="domain" description="Radical SAM core" evidence="8">
    <location>
        <begin position="312"/>
        <end position="581"/>
    </location>
</feature>
<name>A0A0H3A5V9_NITV4</name>
<dbReference type="InterPro" id="IPR023404">
    <property type="entry name" value="rSAM_horseshoe"/>
</dbReference>
<dbReference type="PROSITE" id="PS01278">
    <property type="entry name" value="MTTASE_RADICAL"/>
    <property type="match status" value="1"/>
</dbReference>
<keyword evidence="5 6" id="KW-0411">Iron-sulfur</keyword>
<dbReference type="HAMAP" id="MF_01251">
    <property type="entry name" value="UPF0313"/>
    <property type="match status" value="1"/>
</dbReference>
<dbReference type="EMBL" id="CP000527">
    <property type="protein sequence ID" value="ABM27840.1"/>
    <property type="molecule type" value="Genomic_DNA"/>
</dbReference>
<dbReference type="SUPFAM" id="SSF102114">
    <property type="entry name" value="Radical SAM enzymes"/>
    <property type="match status" value="1"/>
</dbReference>
<protein>
    <submittedName>
        <fullName evidence="9">Radical SAM N-terminal domain protein</fullName>
    </submittedName>
</protein>
<dbReference type="Pfam" id="PF08497">
    <property type="entry name" value="Radical_SAM_N"/>
    <property type="match status" value="1"/>
</dbReference>
<proteinExistence type="inferred from homology"/>
<dbReference type="RefSeq" id="WP_011791848.1">
    <property type="nucleotide sequence ID" value="NC_008751.1"/>
</dbReference>
<keyword evidence="4 6" id="KW-0408">Iron</keyword>
<evidence type="ECO:0000256" key="6">
    <source>
        <dbReference type="HAMAP-Rule" id="MF_01251"/>
    </source>
</evidence>
<dbReference type="SFLD" id="SFLDS00029">
    <property type="entry name" value="Radical_SAM"/>
    <property type="match status" value="1"/>
</dbReference>
<feature type="compositionally biased region" description="Basic and acidic residues" evidence="7">
    <location>
        <begin position="661"/>
        <end position="671"/>
    </location>
</feature>
<evidence type="ECO:0000256" key="5">
    <source>
        <dbReference type="ARBA" id="ARBA00023014"/>
    </source>
</evidence>
<sequence length="680" mass="74522">MQSDTLRFRTPLAQPRFLPMSRAEMHAIGWDALDVLLISGDAYVDHPTFAAALLGRWLVAHGYRTGIVAQPRWNTPEDVLCMGRPRLFAGIAAGAIDSMLAHYTAFRKKRHDDAYTPGGKAGARPNRAVIVYTNLLRQAFAGLPVVIGGIEASLRRATHYDFWTDSLRRSILLDAKADLLVYGMGEYALREAAARYDAAMNEGGAATAAEALHGIGGTAWVGTESDMPEGASIMRLPSHEDISADVRLLMEATLQQERHVHRGDAWAIQPVGNRAVIMAPPAPPMSPEDLDRLYALPFTREAHPSYRETVPAADMIRTSITTHRGCGGGCSFCSLALHQGRRIASRSRDSVLAEARDLAAAARKGVSISDVGGPSANMWQARCTLNPAKCRRASCMFPSVCKGFAVDQRKAVRLLREVRDTPGVRNVRVASGVRFDLALREGEALRAYTMEFTGGQLKVAPEHICDEVLEYMRKPGLPVFEKFLEAFAAFSDEAGKEQYVVPYLLSAFPGCTDDHMRTLSRWLQARGWSPQQVQCFIPTPGTVATAMYAAGIDPEGNPIPVARTDAERLRQHGILMPDTGRPPSRDADNRRRGDARQSETGRGKAGTRDGRPHRSDRDTGNANRHDGGRSDRRGGRRDEDRPDRGRRNGARPDGGANRGGADAEERREGRKGGSKRPPRR</sequence>
<dbReference type="GO" id="GO:0003824">
    <property type="term" value="F:catalytic activity"/>
    <property type="evidence" value="ECO:0007669"/>
    <property type="project" value="InterPro"/>
</dbReference>
<evidence type="ECO:0000313" key="10">
    <source>
        <dbReference type="Proteomes" id="UP000009173"/>
    </source>
</evidence>
<dbReference type="PANTHER" id="PTHR32331:SF0">
    <property type="entry name" value="UPF0313 PROTEIN YGIQ"/>
    <property type="match status" value="1"/>
</dbReference>
<keyword evidence="2 6" id="KW-0949">S-adenosyl-L-methionine</keyword>
<dbReference type="PROSITE" id="PS51918">
    <property type="entry name" value="RADICAL_SAM"/>
    <property type="match status" value="1"/>
</dbReference>
<feature type="region of interest" description="Disordered" evidence="7">
    <location>
        <begin position="573"/>
        <end position="680"/>
    </location>
</feature>
<evidence type="ECO:0000256" key="2">
    <source>
        <dbReference type="ARBA" id="ARBA00022691"/>
    </source>
</evidence>
<dbReference type="InterPro" id="IPR013704">
    <property type="entry name" value="UPF0313_N"/>
</dbReference>
<evidence type="ECO:0000256" key="4">
    <source>
        <dbReference type="ARBA" id="ARBA00023004"/>
    </source>
</evidence>
<feature type="compositionally biased region" description="Basic and acidic residues" evidence="7">
    <location>
        <begin position="583"/>
        <end position="646"/>
    </location>
</feature>
<dbReference type="InterPro" id="IPR020612">
    <property type="entry name" value="Methylthiotransferase_CS"/>
</dbReference>
<gene>
    <name evidence="9" type="ordered locus">Dvul_0819</name>
</gene>
<feature type="binding site" evidence="6">
    <location>
        <position position="333"/>
    </location>
    <ligand>
        <name>[4Fe-4S] cluster</name>
        <dbReference type="ChEBI" id="CHEBI:49883"/>
        <note>4Fe-4S-S-AdoMet</note>
    </ligand>
</feature>
<dbReference type="HOGENOM" id="CLU_018288_2_1_7"/>
<evidence type="ECO:0000256" key="7">
    <source>
        <dbReference type="SAM" id="MobiDB-lite"/>
    </source>
</evidence>
<dbReference type="InterPro" id="IPR006638">
    <property type="entry name" value="Elp3/MiaA/NifB-like_rSAM"/>
</dbReference>
<keyword evidence="1 6" id="KW-0004">4Fe-4S</keyword>
<evidence type="ECO:0000313" key="9">
    <source>
        <dbReference type="EMBL" id="ABM27840.1"/>
    </source>
</evidence>
<dbReference type="KEGG" id="dvl:Dvul_0819"/>
<dbReference type="GO" id="GO:0051539">
    <property type="term" value="F:4 iron, 4 sulfur cluster binding"/>
    <property type="evidence" value="ECO:0007669"/>
    <property type="project" value="UniProtKB-KW"/>
</dbReference>
<dbReference type="InterPro" id="IPR007197">
    <property type="entry name" value="rSAM"/>
</dbReference>